<evidence type="ECO:0000313" key="4">
    <source>
        <dbReference type="Proteomes" id="UP001142400"/>
    </source>
</evidence>
<comment type="caution">
    <text evidence="3">The sequence shown here is derived from an EMBL/GenBank/DDBJ whole genome shotgun (WGS) entry which is preliminary data.</text>
</comment>
<dbReference type="InterPro" id="IPR025420">
    <property type="entry name" value="DUF4143"/>
</dbReference>
<organism evidence="3 4">
    <name type="scientific">Streptomyces malaysiensis subsp. samsunensis</name>
    <dbReference type="NCBI Taxonomy" id="459658"/>
    <lineage>
        <taxon>Bacteria</taxon>
        <taxon>Bacillati</taxon>
        <taxon>Actinomycetota</taxon>
        <taxon>Actinomycetes</taxon>
        <taxon>Kitasatosporales</taxon>
        <taxon>Streptomycetaceae</taxon>
        <taxon>Streptomyces</taxon>
        <taxon>Streptomyces violaceusniger group</taxon>
    </lineage>
</organism>
<dbReference type="InterPro" id="IPR041682">
    <property type="entry name" value="AAA_14"/>
</dbReference>
<accession>A0A9X2RVT7</accession>
<evidence type="ECO:0000259" key="1">
    <source>
        <dbReference type="Pfam" id="PF13173"/>
    </source>
</evidence>
<reference evidence="3" key="1">
    <citation type="submission" date="2022-06" db="EMBL/GenBank/DDBJ databases">
        <title>WGS of actinobacteria.</title>
        <authorList>
            <person name="Thawai C."/>
        </authorList>
    </citation>
    <scope>NUCLEOTIDE SEQUENCE</scope>
    <source>
        <strain evidence="3">DSM 42010</strain>
    </source>
</reference>
<dbReference type="AlphaFoldDB" id="A0A9X2RVT7"/>
<keyword evidence="3" id="KW-0547">Nucleotide-binding</keyword>
<dbReference type="Pfam" id="PF13635">
    <property type="entry name" value="DUF4143"/>
    <property type="match status" value="1"/>
</dbReference>
<evidence type="ECO:0000313" key="3">
    <source>
        <dbReference type="EMBL" id="MCQ8832423.1"/>
    </source>
</evidence>
<sequence length="417" mass="45499">MATRNDLVRRHAESFVAEALDDTRVVLVNGARQAGKSTLTRLTAARRRDPVLRLLDDAATLRAARDDPTGFVEHDSMMLIDEIQLAPELLRAIKMAVDLDPTPGRFLLTGSSRILAMRTLPDALPGRMEVIELWPFSQGEISGGPDRFVDAAFTHGPGLSRTSALRKRDYLDRAVVGGFPEAVKRTPRRRTAFFNAYLSTLVERDVLELASIERHGEILKLLGLLAGRAGGLLVPAALATASGIPRTTLVRYLELLTSVFLIKTIPAWTSGLTGRTVGTGKLAFVDTGIACHLTGQDAARLAEPDGAAGAMLENFVVMELARQLTWSEQQGRLFHYRTKDKVEVDAVIETPRGDVIGIEVKAGATVRTEDLSGLRNLANLLGDRFVAGYVLYTGQQTLPFGDRIRALPMDALWQLSP</sequence>
<dbReference type="PANTHER" id="PTHR43566:SF2">
    <property type="entry name" value="DUF4143 DOMAIN-CONTAINING PROTEIN"/>
    <property type="match status" value="1"/>
</dbReference>
<keyword evidence="4" id="KW-1185">Reference proteome</keyword>
<dbReference type="InterPro" id="IPR027417">
    <property type="entry name" value="P-loop_NTPase"/>
</dbReference>
<feature type="domain" description="AAA" evidence="1">
    <location>
        <begin position="23"/>
        <end position="141"/>
    </location>
</feature>
<dbReference type="PANTHER" id="PTHR43566">
    <property type="entry name" value="CONSERVED PROTEIN"/>
    <property type="match status" value="1"/>
</dbReference>
<dbReference type="Proteomes" id="UP001142400">
    <property type="component" value="Unassembled WGS sequence"/>
</dbReference>
<proteinExistence type="predicted"/>
<dbReference type="SUPFAM" id="SSF52540">
    <property type="entry name" value="P-loop containing nucleoside triphosphate hydrolases"/>
    <property type="match status" value="1"/>
</dbReference>
<dbReference type="EMBL" id="JANIIC010000032">
    <property type="protein sequence ID" value="MCQ8832423.1"/>
    <property type="molecule type" value="Genomic_DNA"/>
</dbReference>
<dbReference type="GO" id="GO:0005524">
    <property type="term" value="F:ATP binding"/>
    <property type="evidence" value="ECO:0007669"/>
    <property type="project" value="UniProtKB-KW"/>
</dbReference>
<dbReference type="RefSeq" id="WP_201724387.1">
    <property type="nucleotide sequence ID" value="NZ_JANIIC010000032.1"/>
</dbReference>
<gene>
    <name evidence="3" type="ORF">NQU54_25985</name>
</gene>
<name>A0A9X2RVT7_STRMQ</name>
<protein>
    <submittedName>
        <fullName evidence="3">ATP-binding protein</fullName>
    </submittedName>
</protein>
<dbReference type="Pfam" id="PF13173">
    <property type="entry name" value="AAA_14"/>
    <property type="match status" value="1"/>
</dbReference>
<evidence type="ECO:0000259" key="2">
    <source>
        <dbReference type="Pfam" id="PF13635"/>
    </source>
</evidence>
<feature type="domain" description="DUF4143" evidence="2">
    <location>
        <begin position="203"/>
        <end position="363"/>
    </location>
</feature>
<keyword evidence="3" id="KW-0067">ATP-binding</keyword>